<comment type="caution">
    <text evidence="3">The sequence shown here is derived from an EMBL/GenBank/DDBJ whole genome shotgun (WGS) entry which is preliminary data.</text>
</comment>
<dbReference type="Proteomes" id="UP000824782">
    <property type="component" value="Unassembled WGS sequence"/>
</dbReference>
<dbReference type="EMBL" id="WNYA01000322">
    <property type="protein sequence ID" value="KAG8548795.1"/>
    <property type="molecule type" value="Genomic_DNA"/>
</dbReference>
<dbReference type="SUPFAM" id="SSF57567">
    <property type="entry name" value="Serine protease inhibitors"/>
    <property type="match status" value="1"/>
</dbReference>
<evidence type="ECO:0000259" key="2">
    <source>
        <dbReference type="Pfam" id="PF01826"/>
    </source>
</evidence>
<feature type="chain" id="PRO_5043619418" description="TIL domain-containing protein" evidence="1">
    <location>
        <begin position="19"/>
        <end position="80"/>
    </location>
</feature>
<dbReference type="Gene3D" id="2.10.25.10">
    <property type="entry name" value="Laminin"/>
    <property type="match status" value="1"/>
</dbReference>
<dbReference type="Pfam" id="PF01826">
    <property type="entry name" value="TIL"/>
    <property type="match status" value="1"/>
</dbReference>
<proteinExistence type="predicted"/>
<dbReference type="CDD" id="cd19941">
    <property type="entry name" value="TIL"/>
    <property type="match status" value="1"/>
</dbReference>
<accession>A0AAV6ZNB2</accession>
<sequence>MAVLKILIFFAVISLVLSIPGDNSCPEVAVWSDCSGCGTHCPGIGAKFCGKVCSGGCVCEEVGHVIGPDNKCIPREKCPK</sequence>
<reference evidence="3" key="1">
    <citation type="thesis" date="2020" institute="ProQuest LLC" country="789 East Eisenhower Parkway, Ann Arbor, MI, USA">
        <title>Comparative Genomics and Chromosome Evolution.</title>
        <authorList>
            <person name="Mudd A.B."/>
        </authorList>
    </citation>
    <scope>NUCLEOTIDE SEQUENCE</scope>
    <source>
        <strain evidence="3">237g6f4</strain>
        <tissue evidence="3">Blood</tissue>
    </source>
</reference>
<evidence type="ECO:0000313" key="3">
    <source>
        <dbReference type="EMBL" id="KAG8548795.1"/>
    </source>
</evidence>
<gene>
    <name evidence="3" type="ORF">GDO81_024133</name>
</gene>
<dbReference type="InterPro" id="IPR002919">
    <property type="entry name" value="TIL_dom"/>
</dbReference>
<dbReference type="InterPro" id="IPR036084">
    <property type="entry name" value="Ser_inhib-like_sf"/>
</dbReference>
<feature type="domain" description="TIL" evidence="2">
    <location>
        <begin position="25"/>
        <end position="78"/>
    </location>
</feature>
<name>A0AAV6ZNB2_ENGPU</name>
<keyword evidence="1" id="KW-0732">Signal</keyword>
<evidence type="ECO:0000256" key="1">
    <source>
        <dbReference type="SAM" id="SignalP"/>
    </source>
</evidence>
<organism evidence="3 4">
    <name type="scientific">Engystomops pustulosus</name>
    <name type="common">Tungara frog</name>
    <name type="synonym">Physalaemus pustulosus</name>
    <dbReference type="NCBI Taxonomy" id="76066"/>
    <lineage>
        <taxon>Eukaryota</taxon>
        <taxon>Metazoa</taxon>
        <taxon>Chordata</taxon>
        <taxon>Craniata</taxon>
        <taxon>Vertebrata</taxon>
        <taxon>Euteleostomi</taxon>
        <taxon>Amphibia</taxon>
        <taxon>Batrachia</taxon>
        <taxon>Anura</taxon>
        <taxon>Neobatrachia</taxon>
        <taxon>Hyloidea</taxon>
        <taxon>Leptodactylidae</taxon>
        <taxon>Leiuperinae</taxon>
        <taxon>Engystomops</taxon>
    </lineage>
</organism>
<dbReference type="AlphaFoldDB" id="A0AAV6ZNB2"/>
<protein>
    <recommendedName>
        <fullName evidence="2">TIL domain-containing protein</fullName>
    </recommendedName>
</protein>
<keyword evidence="4" id="KW-1185">Reference proteome</keyword>
<evidence type="ECO:0000313" key="4">
    <source>
        <dbReference type="Proteomes" id="UP000824782"/>
    </source>
</evidence>
<feature type="signal peptide" evidence="1">
    <location>
        <begin position="1"/>
        <end position="18"/>
    </location>
</feature>